<gene>
    <name evidence="2" type="ORF">HVA01_32360</name>
</gene>
<proteinExistence type="predicted"/>
<dbReference type="InterPro" id="IPR029044">
    <property type="entry name" value="Nucleotide-diphossugar_trans"/>
</dbReference>
<feature type="domain" description="Glycosyltransferase 2-like" evidence="1">
    <location>
        <begin position="3"/>
        <end position="126"/>
    </location>
</feature>
<protein>
    <recommendedName>
        <fullName evidence="1">Glycosyltransferase 2-like domain-containing protein</fullName>
    </recommendedName>
</protein>
<dbReference type="PANTHER" id="PTHR22916">
    <property type="entry name" value="GLYCOSYLTRANSFERASE"/>
    <property type="match status" value="1"/>
</dbReference>
<dbReference type="InterPro" id="IPR001173">
    <property type="entry name" value="Glyco_trans_2-like"/>
</dbReference>
<dbReference type="AlphaFoldDB" id="A0A511USM0"/>
<dbReference type="OrthoDB" id="9801954at2"/>
<dbReference type="GO" id="GO:0016758">
    <property type="term" value="F:hexosyltransferase activity"/>
    <property type="evidence" value="ECO:0007669"/>
    <property type="project" value="UniProtKB-ARBA"/>
</dbReference>
<dbReference type="RefSeq" id="WP_146876495.1">
    <property type="nucleotide sequence ID" value="NZ_BJXV01000025.1"/>
</dbReference>
<sequence length="313" mass="35539">MFSVIIPVYNKGEYIERAINSIDLQSCDLVSEIIVVNDGSNDNSREIVKKLQILDSRIVLIDQFNQGVSSARNKGVDNSNNPYVLFLDADDEWRPNFVYTINSLIKRFPHCSVFSTAYSIEFPDKKFKNVTSEEVCDSNEGKEIKSYFKFSALGASPVWTSAVCVSKEAFDKVGGFPVGITHGEDKILWGKLALKFKFAWSPYVGAIYHMGTLNQSSGTWNPKKGREYLDFLTAIYQEDSFVNHDVFSAIVGQHRVIYNNSISRGYLRSAFKELYWLVRHDSLKSIPEHIARLVIPNYLIMKIKSLMLSSNIP</sequence>
<comment type="caution">
    <text evidence="2">The sequence shown here is derived from an EMBL/GenBank/DDBJ whole genome shotgun (WGS) entry which is preliminary data.</text>
</comment>
<dbReference type="SUPFAM" id="SSF53448">
    <property type="entry name" value="Nucleotide-diphospho-sugar transferases"/>
    <property type="match status" value="1"/>
</dbReference>
<accession>A0A511USM0</accession>
<dbReference type="Proteomes" id="UP000321303">
    <property type="component" value="Unassembled WGS sequence"/>
</dbReference>
<evidence type="ECO:0000313" key="2">
    <source>
        <dbReference type="EMBL" id="GEN29590.1"/>
    </source>
</evidence>
<evidence type="ECO:0000259" key="1">
    <source>
        <dbReference type="Pfam" id="PF00535"/>
    </source>
</evidence>
<organism evidence="2 3">
    <name type="scientific">Halovibrio variabilis</name>
    <dbReference type="NCBI Taxonomy" id="31910"/>
    <lineage>
        <taxon>Bacteria</taxon>
        <taxon>Pseudomonadati</taxon>
        <taxon>Pseudomonadota</taxon>
        <taxon>Gammaproteobacteria</taxon>
        <taxon>Oceanospirillales</taxon>
        <taxon>Halomonadaceae</taxon>
        <taxon>Halovibrio</taxon>
    </lineage>
</organism>
<dbReference type="PANTHER" id="PTHR22916:SF3">
    <property type="entry name" value="UDP-GLCNAC:BETAGAL BETA-1,3-N-ACETYLGLUCOSAMINYLTRANSFERASE-LIKE PROTEIN 1"/>
    <property type="match status" value="1"/>
</dbReference>
<dbReference type="CDD" id="cd00761">
    <property type="entry name" value="Glyco_tranf_GTA_type"/>
    <property type="match status" value="1"/>
</dbReference>
<reference evidence="2 3" key="1">
    <citation type="submission" date="2019-07" db="EMBL/GenBank/DDBJ databases">
        <title>Whole genome shotgun sequence of Halomonas variabilis NBRC 102410.</title>
        <authorList>
            <person name="Hosoyama A."/>
            <person name="Uohara A."/>
            <person name="Ohji S."/>
            <person name="Ichikawa N."/>
        </authorList>
    </citation>
    <scope>NUCLEOTIDE SEQUENCE [LARGE SCALE GENOMIC DNA]</scope>
    <source>
        <strain evidence="2 3">NBRC 102410</strain>
    </source>
</reference>
<dbReference type="EMBL" id="BJXV01000025">
    <property type="protein sequence ID" value="GEN29590.1"/>
    <property type="molecule type" value="Genomic_DNA"/>
</dbReference>
<name>A0A511USM0_9GAMM</name>
<dbReference type="Pfam" id="PF00535">
    <property type="entry name" value="Glycos_transf_2"/>
    <property type="match status" value="1"/>
</dbReference>
<evidence type="ECO:0000313" key="3">
    <source>
        <dbReference type="Proteomes" id="UP000321303"/>
    </source>
</evidence>
<keyword evidence="3" id="KW-1185">Reference proteome</keyword>
<dbReference type="Gene3D" id="3.90.550.10">
    <property type="entry name" value="Spore Coat Polysaccharide Biosynthesis Protein SpsA, Chain A"/>
    <property type="match status" value="1"/>
</dbReference>